<dbReference type="EMBL" id="CAMXCT030000505">
    <property type="protein sequence ID" value="CAL4766996.1"/>
    <property type="molecule type" value="Genomic_DNA"/>
</dbReference>
<feature type="chain" id="PRO_5043271956" evidence="1">
    <location>
        <begin position="21"/>
        <end position="228"/>
    </location>
</feature>
<evidence type="ECO:0000313" key="5">
    <source>
        <dbReference type="Proteomes" id="UP001152797"/>
    </source>
</evidence>
<organism evidence="2">
    <name type="scientific">Cladocopium goreaui</name>
    <dbReference type="NCBI Taxonomy" id="2562237"/>
    <lineage>
        <taxon>Eukaryota</taxon>
        <taxon>Sar</taxon>
        <taxon>Alveolata</taxon>
        <taxon>Dinophyceae</taxon>
        <taxon>Suessiales</taxon>
        <taxon>Symbiodiniaceae</taxon>
        <taxon>Cladocopium</taxon>
    </lineage>
</organism>
<dbReference type="AlphaFoldDB" id="A0A9P1FJP4"/>
<comment type="caution">
    <text evidence="2">The sequence shown here is derived from an EMBL/GenBank/DDBJ whole genome shotgun (WGS) entry which is preliminary data.</text>
</comment>
<evidence type="ECO:0000313" key="4">
    <source>
        <dbReference type="EMBL" id="CAL4766996.1"/>
    </source>
</evidence>
<sequence length="228" mass="25631">MAMQSFRWLTAAAILQLSVADFRVNSGKEMRLPPIGVPGANLVNFTMYLSDLKTFDESHEFLTVYAMMVITWEDPRWVNASLRKTNETCSLNNCSADEYQAALDLAAQDLQGMVLGQSAGAFFEATRVYGQYLGLLVSGSVWTPIPTDLFIKTSDNPLGKTEFDPVIYMPRPSQLEGIWVDRRTTRFDVTLSHEHYPFDEQTLELCVTRKPKALVQGVAPQFAKLVHN</sequence>
<dbReference type="EMBL" id="CAMXCT010000505">
    <property type="protein sequence ID" value="CAI3979684.1"/>
    <property type="molecule type" value="Genomic_DNA"/>
</dbReference>
<evidence type="ECO:0000256" key="1">
    <source>
        <dbReference type="SAM" id="SignalP"/>
    </source>
</evidence>
<keyword evidence="5" id="KW-1185">Reference proteome</keyword>
<dbReference type="InterPro" id="IPR036734">
    <property type="entry name" value="Neur_chan_lig-bd_sf"/>
</dbReference>
<evidence type="ECO:0000313" key="2">
    <source>
        <dbReference type="EMBL" id="CAI3979684.1"/>
    </source>
</evidence>
<proteinExistence type="predicted"/>
<dbReference type="GO" id="GO:0005230">
    <property type="term" value="F:extracellular ligand-gated monoatomic ion channel activity"/>
    <property type="evidence" value="ECO:0007669"/>
    <property type="project" value="InterPro"/>
</dbReference>
<gene>
    <name evidence="2" type="ORF">C1SCF055_LOCUS7621</name>
</gene>
<reference evidence="2" key="1">
    <citation type="submission" date="2022-10" db="EMBL/GenBank/DDBJ databases">
        <authorList>
            <person name="Chen Y."/>
            <person name="Dougan E. K."/>
            <person name="Chan C."/>
            <person name="Rhodes N."/>
            <person name="Thang M."/>
        </authorList>
    </citation>
    <scope>NUCLEOTIDE SEQUENCE</scope>
</reference>
<reference evidence="3" key="2">
    <citation type="submission" date="2024-04" db="EMBL/GenBank/DDBJ databases">
        <authorList>
            <person name="Chen Y."/>
            <person name="Shah S."/>
            <person name="Dougan E. K."/>
            <person name="Thang M."/>
            <person name="Chan C."/>
        </authorList>
    </citation>
    <scope>NUCLEOTIDE SEQUENCE [LARGE SCALE GENOMIC DNA]</scope>
</reference>
<dbReference type="GO" id="GO:0016020">
    <property type="term" value="C:membrane"/>
    <property type="evidence" value="ECO:0007669"/>
    <property type="project" value="InterPro"/>
</dbReference>
<keyword evidence="1" id="KW-0732">Signal</keyword>
<dbReference type="OrthoDB" id="428010at2759"/>
<feature type="signal peptide" evidence="1">
    <location>
        <begin position="1"/>
        <end position="20"/>
    </location>
</feature>
<name>A0A9P1FJP4_9DINO</name>
<accession>A0A9P1FJP4</accession>
<dbReference type="EMBL" id="CAMXCT020000505">
    <property type="protein sequence ID" value="CAL1133059.1"/>
    <property type="molecule type" value="Genomic_DNA"/>
</dbReference>
<dbReference type="SUPFAM" id="SSF63712">
    <property type="entry name" value="Nicotinic receptor ligand binding domain-like"/>
    <property type="match status" value="1"/>
</dbReference>
<dbReference type="Gene3D" id="2.70.170.10">
    <property type="entry name" value="Neurotransmitter-gated ion-channel ligand-binding domain"/>
    <property type="match status" value="1"/>
</dbReference>
<evidence type="ECO:0000313" key="3">
    <source>
        <dbReference type="EMBL" id="CAL1133059.1"/>
    </source>
</evidence>
<protein>
    <submittedName>
        <fullName evidence="4">EF-hand domain-containing protein</fullName>
    </submittedName>
</protein>
<dbReference type="Proteomes" id="UP001152797">
    <property type="component" value="Unassembled WGS sequence"/>
</dbReference>